<dbReference type="GO" id="GO:0043164">
    <property type="term" value="P:Gram-negative-bacterium-type cell wall biogenesis"/>
    <property type="evidence" value="ECO:0007669"/>
    <property type="project" value="TreeGrafter"/>
</dbReference>
<evidence type="ECO:0000313" key="2">
    <source>
        <dbReference type="EMBL" id="KKK66560.1"/>
    </source>
</evidence>
<dbReference type="Gene3D" id="3.40.50.620">
    <property type="entry name" value="HUPs"/>
    <property type="match status" value="1"/>
</dbReference>
<sequence>MIIMGAVSLVEFLYFGLLGSKIDSYQAADSIFILNGASERIKKGYKLAKESNAGFVIISPADDSMIRAYEKQYKPLKAKYILENKARTTFENAYFISEVISEYRFQSVTFVTSDYHMPRSYLLLKLMLLGKGVTIQRITVKSPYLAGSSWPRSKKALKVTYNEMVKVWGSLGELLVYFIRRQLPERNPKDVPIFRAIRSWVLFRV</sequence>
<dbReference type="PANTHER" id="PTHR30336:SF4">
    <property type="entry name" value="ENVELOPE BIOGENESIS FACTOR ELYC"/>
    <property type="match status" value="1"/>
</dbReference>
<dbReference type="GO" id="GO:0005886">
    <property type="term" value="C:plasma membrane"/>
    <property type="evidence" value="ECO:0007669"/>
    <property type="project" value="TreeGrafter"/>
</dbReference>
<reference evidence="2" key="1">
    <citation type="journal article" date="2015" name="Nature">
        <title>Complex archaea that bridge the gap between prokaryotes and eukaryotes.</title>
        <authorList>
            <person name="Spang A."/>
            <person name="Saw J.H."/>
            <person name="Jorgensen S.L."/>
            <person name="Zaremba-Niedzwiedzka K."/>
            <person name="Martijn J."/>
            <person name="Lind A.E."/>
            <person name="van Eijk R."/>
            <person name="Schleper C."/>
            <person name="Guy L."/>
            <person name="Ettema T.J."/>
        </authorList>
    </citation>
    <scope>NUCLEOTIDE SEQUENCE</scope>
</reference>
<dbReference type="CDD" id="cd06259">
    <property type="entry name" value="YdcF-like"/>
    <property type="match status" value="1"/>
</dbReference>
<dbReference type="EMBL" id="LAZR01060020">
    <property type="protein sequence ID" value="KKK66560.1"/>
    <property type="molecule type" value="Genomic_DNA"/>
</dbReference>
<dbReference type="GO" id="GO:0000270">
    <property type="term" value="P:peptidoglycan metabolic process"/>
    <property type="evidence" value="ECO:0007669"/>
    <property type="project" value="TreeGrafter"/>
</dbReference>
<evidence type="ECO:0000259" key="1">
    <source>
        <dbReference type="Pfam" id="PF02698"/>
    </source>
</evidence>
<dbReference type="AlphaFoldDB" id="A0A0F8XZ40"/>
<feature type="domain" description="DUF218" evidence="1">
    <location>
        <begin position="30"/>
        <end position="149"/>
    </location>
</feature>
<protein>
    <recommendedName>
        <fullName evidence="1">DUF218 domain-containing protein</fullName>
    </recommendedName>
</protein>
<dbReference type="PANTHER" id="PTHR30336">
    <property type="entry name" value="INNER MEMBRANE PROTEIN, PROBABLE PERMEASE"/>
    <property type="match status" value="1"/>
</dbReference>
<comment type="caution">
    <text evidence="2">The sequence shown here is derived from an EMBL/GenBank/DDBJ whole genome shotgun (WGS) entry which is preliminary data.</text>
</comment>
<accession>A0A0F8XZ40</accession>
<dbReference type="Pfam" id="PF02698">
    <property type="entry name" value="DUF218"/>
    <property type="match status" value="1"/>
</dbReference>
<proteinExistence type="predicted"/>
<dbReference type="InterPro" id="IPR051599">
    <property type="entry name" value="Cell_Envelope_Assoc"/>
</dbReference>
<organism evidence="2">
    <name type="scientific">marine sediment metagenome</name>
    <dbReference type="NCBI Taxonomy" id="412755"/>
    <lineage>
        <taxon>unclassified sequences</taxon>
        <taxon>metagenomes</taxon>
        <taxon>ecological metagenomes</taxon>
    </lineage>
</organism>
<dbReference type="InterPro" id="IPR003848">
    <property type="entry name" value="DUF218"/>
</dbReference>
<dbReference type="InterPro" id="IPR014729">
    <property type="entry name" value="Rossmann-like_a/b/a_fold"/>
</dbReference>
<name>A0A0F8XZ40_9ZZZZ</name>
<gene>
    <name evidence="2" type="ORF">LCGC14_2962880</name>
</gene>